<dbReference type="RefSeq" id="XP_026599376.1">
    <property type="nucleotide sequence ID" value="XM_026752314.1"/>
</dbReference>
<dbReference type="GO" id="GO:0016020">
    <property type="term" value="C:membrane"/>
    <property type="evidence" value="ECO:0007669"/>
    <property type="project" value="UniProtKB-SubCell"/>
</dbReference>
<evidence type="ECO:0000259" key="7">
    <source>
        <dbReference type="Pfam" id="PF00324"/>
    </source>
</evidence>
<feature type="transmembrane region" description="Helical" evidence="6">
    <location>
        <begin position="55"/>
        <end position="76"/>
    </location>
</feature>
<dbReference type="GO" id="GO:0015171">
    <property type="term" value="F:amino acid transmembrane transporter activity"/>
    <property type="evidence" value="ECO:0007669"/>
    <property type="project" value="TreeGrafter"/>
</dbReference>
<keyword evidence="4 6" id="KW-0472">Membrane</keyword>
<evidence type="ECO:0000313" key="8">
    <source>
        <dbReference type="EMBL" id="RDW63187.1"/>
    </source>
</evidence>
<keyword evidence="3 6" id="KW-1133">Transmembrane helix</keyword>
<evidence type="ECO:0000256" key="5">
    <source>
        <dbReference type="SAM" id="MobiDB-lite"/>
    </source>
</evidence>
<evidence type="ECO:0000256" key="4">
    <source>
        <dbReference type="ARBA" id="ARBA00023136"/>
    </source>
</evidence>
<comment type="subcellular location">
    <subcellularLocation>
        <location evidence="1">Membrane</location>
        <topology evidence="1">Multi-pass membrane protein</topology>
    </subcellularLocation>
</comment>
<keyword evidence="2 6" id="KW-0812">Transmembrane</keyword>
<feature type="region of interest" description="Disordered" evidence="5">
    <location>
        <begin position="1"/>
        <end position="42"/>
    </location>
</feature>
<dbReference type="InterPro" id="IPR050524">
    <property type="entry name" value="APC_YAT"/>
</dbReference>
<dbReference type="STRING" id="1810919.A0A3D8QN20"/>
<feature type="domain" description="Amino acid permease/ SLC12A" evidence="7">
    <location>
        <begin position="55"/>
        <end position="103"/>
    </location>
</feature>
<proteinExistence type="predicted"/>
<evidence type="ECO:0000313" key="9">
    <source>
        <dbReference type="Proteomes" id="UP000256690"/>
    </source>
</evidence>
<dbReference type="Proteomes" id="UP000256690">
    <property type="component" value="Unassembled WGS sequence"/>
</dbReference>
<feature type="compositionally biased region" description="Basic and acidic residues" evidence="5">
    <location>
        <begin position="19"/>
        <end position="28"/>
    </location>
</feature>
<dbReference type="GeneID" id="38120668"/>
<comment type="caution">
    <text evidence="8">The sequence shown here is derived from an EMBL/GenBank/DDBJ whole genome shotgun (WGS) entry which is preliminary data.</text>
</comment>
<dbReference type="PANTHER" id="PTHR43341:SF15">
    <property type="entry name" value="GENERAL AMINO ACID PERMEASE AGP2"/>
    <property type="match status" value="1"/>
</dbReference>
<dbReference type="Pfam" id="PF00324">
    <property type="entry name" value="AA_permease"/>
    <property type="match status" value="1"/>
</dbReference>
<reference evidence="8 9" key="1">
    <citation type="journal article" date="2018" name="IMA Fungus">
        <title>IMA Genome-F 9: Draft genome sequence of Annulohypoxylon stygium, Aspergillus mulundensis, Berkeleyomyces basicola (syn. Thielaviopsis basicola), Ceratocystis smalleyi, two Cercospora beticola strains, Coleophoma cylindrospora, Fusarium fracticaudum, Phialophora cf. hyalina, and Morchella septimelata.</title>
        <authorList>
            <person name="Wingfield B.D."/>
            <person name="Bills G.F."/>
            <person name="Dong Y."/>
            <person name="Huang W."/>
            <person name="Nel W.J."/>
            <person name="Swalarsk-Parry B.S."/>
            <person name="Vaghefi N."/>
            <person name="Wilken P.M."/>
            <person name="An Z."/>
            <person name="de Beer Z.W."/>
            <person name="De Vos L."/>
            <person name="Chen L."/>
            <person name="Duong T.A."/>
            <person name="Gao Y."/>
            <person name="Hammerbacher A."/>
            <person name="Kikkert J.R."/>
            <person name="Li Y."/>
            <person name="Li H."/>
            <person name="Li K."/>
            <person name="Li Q."/>
            <person name="Liu X."/>
            <person name="Ma X."/>
            <person name="Naidoo K."/>
            <person name="Pethybridge S.J."/>
            <person name="Sun J."/>
            <person name="Steenkamp E.T."/>
            <person name="van der Nest M.A."/>
            <person name="van Wyk S."/>
            <person name="Wingfield M.J."/>
            <person name="Xiong C."/>
            <person name="Yue Q."/>
            <person name="Zhang X."/>
        </authorList>
    </citation>
    <scope>NUCLEOTIDE SEQUENCE [LARGE SCALE GENOMIC DNA]</scope>
    <source>
        <strain evidence="8 9">DSM 5745</strain>
    </source>
</reference>
<dbReference type="AlphaFoldDB" id="A0A3D8QN20"/>
<sequence>MSSFKNTEKGAAAQASDGHSVDTDREQGSTHSIGSTYVHGRDSQRLQRKLGAKEVQLFALSAAIGTSIFVTIGTALPKAGPAGLFIGFLIWGVCVLCVNECYGRAALTPAFRVSRNI</sequence>
<dbReference type="InterPro" id="IPR004841">
    <property type="entry name" value="AA-permease/SLC12A_dom"/>
</dbReference>
<feature type="transmembrane region" description="Helical" evidence="6">
    <location>
        <begin position="82"/>
        <end position="102"/>
    </location>
</feature>
<keyword evidence="9" id="KW-1185">Reference proteome</keyword>
<accession>A0A3D8QN20</accession>
<dbReference type="Gene3D" id="1.20.1740.10">
    <property type="entry name" value="Amino acid/polyamine transporter I"/>
    <property type="match status" value="1"/>
</dbReference>
<dbReference type="EMBL" id="PVWQ01000015">
    <property type="protein sequence ID" value="RDW63187.1"/>
    <property type="molecule type" value="Genomic_DNA"/>
</dbReference>
<name>A0A3D8QN20_9EURO</name>
<organism evidence="8 9">
    <name type="scientific">Aspergillus mulundensis</name>
    <dbReference type="NCBI Taxonomy" id="1810919"/>
    <lineage>
        <taxon>Eukaryota</taxon>
        <taxon>Fungi</taxon>
        <taxon>Dikarya</taxon>
        <taxon>Ascomycota</taxon>
        <taxon>Pezizomycotina</taxon>
        <taxon>Eurotiomycetes</taxon>
        <taxon>Eurotiomycetidae</taxon>
        <taxon>Eurotiales</taxon>
        <taxon>Aspergillaceae</taxon>
        <taxon>Aspergillus</taxon>
        <taxon>Aspergillus subgen. Nidulantes</taxon>
    </lineage>
</organism>
<evidence type="ECO:0000256" key="2">
    <source>
        <dbReference type="ARBA" id="ARBA00022692"/>
    </source>
</evidence>
<evidence type="ECO:0000256" key="1">
    <source>
        <dbReference type="ARBA" id="ARBA00004141"/>
    </source>
</evidence>
<dbReference type="OrthoDB" id="4505636at2759"/>
<dbReference type="PANTHER" id="PTHR43341">
    <property type="entry name" value="AMINO ACID PERMEASE"/>
    <property type="match status" value="1"/>
</dbReference>
<evidence type="ECO:0000256" key="3">
    <source>
        <dbReference type="ARBA" id="ARBA00022989"/>
    </source>
</evidence>
<protein>
    <recommendedName>
        <fullName evidence="7">Amino acid permease/ SLC12A domain-containing protein</fullName>
    </recommendedName>
</protein>
<evidence type="ECO:0000256" key="6">
    <source>
        <dbReference type="SAM" id="Phobius"/>
    </source>
</evidence>
<gene>
    <name evidence="8" type="ORF">DSM5745_10298</name>
</gene>